<evidence type="ECO:0000313" key="1">
    <source>
        <dbReference type="EMBL" id="GAG19001.1"/>
    </source>
</evidence>
<reference evidence="1" key="1">
    <citation type="journal article" date="2014" name="Front. Microbiol.">
        <title>High frequency of phylogenetically diverse reductive dehalogenase-homologous genes in deep subseafloor sedimentary metagenomes.</title>
        <authorList>
            <person name="Kawai M."/>
            <person name="Futagami T."/>
            <person name="Toyoda A."/>
            <person name="Takaki Y."/>
            <person name="Nishi S."/>
            <person name="Hori S."/>
            <person name="Arai W."/>
            <person name="Tsubouchi T."/>
            <person name="Morono Y."/>
            <person name="Uchiyama I."/>
            <person name="Ito T."/>
            <person name="Fujiyama A."/>
            <person name="Inagaki F."/>
            <person name="Takami H."/>
        </authorList>
    </citation>
    <scope>NUCLEOTIDE SEQUENCE</scope>
    <source>
        <strain evidence="1">Expedition CK06-06</strain>
    </source>
</reference>
<evidence type="ECO:0008006" key="2">
    <source>
        <dbReference type="Google" id="ProtNLM"/>
    </source>
</evidence>
<proteinExistence type="predicted"/>
<feature type="non-terminal residue" evidence="1">
    <location>
        <position position="33"/>
    </location>
</feature>
<dbReference type="InterPro" id="IPR019300">
    <property type="entry name" value="CooT"/>
</dbReference>
<protein>
    <recommendedName>
        <fullName evidence="2">CooT family nickel-binding protein</fullName>
    </recommendedName>
</protein>
<dbReference type="EMBL" id="BARS01036797">
    <property type="protein sequence ID" value="GAG19001.1"/>
    <property type="molecule type" value="Genomic_DNA"/>
</dbReference>
<gene>
    <name evidence="1" type="ORF">S01H1_56502</name>
</gene>
<accession>X0X1Z7</accession>
<dbReference type="Pfam" id="PF10133">
    <property type="entry name" value="CooT"/>
    <property type="match status" value="1"/>
</dbReference>
<dbReference type="AlphaFoldDB" id="X0X1Z7"/>
<sequence>MCIATIYVDHAGQLQKVMQDVVSVEFKNGSILL</sequence>
<name>X0X1Z7_9ZZZZ</name>
<organism evidence="1">
    <name type="scientific">marine sediment metagenome</name>
    <dbReference type="NCBI Taxonomy" id="412755"/>
    <lineage>
        <taxon>unclassified sequences</taxon>
        <taxon>metagenomes</taxon>
        <taxon>ecological metagenomes</taxon>
    </lineage>
</organism>
<comment type="caution">
    <text evidence="1">The sequence shown here is derived from an EMBL/GenBank/DDBJ whole genome shotgun (WGS) entry which is preliminary data.</text>
</comment>